<sequence length="87" mass="9692">MTRPSTTKMSSKGQIVIPEEIRRRLGLRAGVQFVVVGDRDVIILKTVSAPDEEDFVDLLADARKQARKAGMKRSDITEAIAAARRKR</sequence>
<dbReference type="Pfam" id="PF04014">
    <property type="entry name" value="MazE_antitoxin"/>
    <property type="match status" value="1"/>
</dbReference>
<gene>
    <name evidence="3" type="ORF">ACFL6M_05925</name>
</gene>
<protein>
    <submittedName>
        <fullName evidence="3">AbrB/MazE/SpoVT family DNA-binding domain-containing protein</fullName>
    </submittedName>
</protein>
<keyword evidence="4" id="KW-1185">Reference proteome</keyword>
<dbReference type="EMBL" id="JBHPKH010000078">
    <property type="protein sequence ID" value="MFC1573121.1"/>
    <property type="molecule type" value="Genomic_DNA"/>
</dbReference>
<comment type="caution">
    <text evidence="3">The sequence shown here is derived from an EMBL/GenBank/DDBJ whole genome shotgun (WGS) entry which is preliminary data.</text>
</comment>
<dbReference type="SMART" id="SM00966">
    <property type="entry name" value="SpoVT_AbrB"/>
    <property type="match status" value="1"/>
</dbReference>
<proteinExistence type="predicted"/>
<dbReference type="GO" id="GO:0003677">
    <property type="term" value="F:DNA binding"/>
    <property type="evidence" value="ECO:0007669"/>
    <property type="project" value="UniProtKB-KW"/>
</dbReference>
<dbReference type="Proteomes" id="UP001593833">
    <property type="component" value="Unassembled WGS sequence"/>
</dbReference>
<accession>A0ABV6YLU9</accession>
<evidence type="ECO:0000313" key="3">
    <source>
        <dbReference type="EMBL" id="MFC1573121.1"/>
    </source>
</evidence>
<dbReference type="PROSITE" id="PS51740">
    <property type="entry name" value="SPOVT_ABRB"/>
    <property type="match status" value="1"/>
</dbReference>
<organism evidence="3 4">
    <name type="scientific">Eiseniibacteriota bacterium</name>
    <dbReference type="NCBI Taxonomy" id="2212470"/>
    <lineage>
        <taxon>Bacteria</taxon>
        <taxon>Candidatus Eiseniibacteriota</taxon>
    </lineage>
</organism>
<evidence type="ECO:0000259" key="2">
    <source>
        <dbReference type="PROSITE" id="PS51740"/>
    </source>
</evidence>
<dbReference type="Gene3D" id="2.10.260.10">
    <property type="match status" value="1"/>
</dbReference>
<dbReference type="SUPFAM" id="SSF89447">
    <property type="entry name" value="AbrB/MazE/MraZ-like"/>
    <property type="match status" value="1"/>
</dbReference>
<name>A0ABV6YLU9_UNCEI</name>
<dbReference type="InterPro" id="IPR037914">
    <property type="entry name" value="SpoVT-AbrB_sf"/>
</dbReference>
<dbReference type="NCBIfam" id="TIGR01439">
    <property type="entry name" value="lp_hng_hel_AbrB"/>
    <property type="match status" value="1"/>
</dbReference>
<dbReference type="InterPro" id="IPR007159">
    <property type="entry name" value="SpoVT-AbrB_dom"/>
</dbReference>
<keyword evidence="1 3" id="KW-0238">DNA-binding</keyword>
<evidence type="ECO:0000256" key="1">
    <source>
        <dbReference type="PROSITE-ProRule" id="PRU01076"/>
    </source>
</evidence>
<feature type="domain" description="SpoVT-AbrB" evidence="2">
    <location>
        <begin position="4"/>
        <end position="49"/>
    </location>
</feature>
<reference evidence="3 4" key="1">
    <citation type="submission" date="2024-09" db="EMBL/GenBank/DDBJ databases">
        <authorList>
            <person name="D'Angelo T."/>
        </authorList>
    </citation>
    <scope>NUCLEOTIDE SEQUENCE [LARGE SCALE GENOMIC DNA]</scope>
    <source>
        <strain evidence="3">SAG AM-320-E07</strain>
    </source>
</reference>
<evidence type="ECO:0000313" key="4">
    <source>
        <dbReference type="Proteomes" id="UP001593833"/>
    </source>
</evidence>